<dbReference type="EMBL" id="VIXA01000001">
    <property type="protein sequence ID" value="TWG27035.1"/>
    <property type="molecule type" value="Genomic_DNA"/>
</dbReference>
<name>A0A561WT42_9ACTN</name>
<dbReference type="SUPFAM" id="SSF52091">
    <property type="entry name" value="SpoIIaa-like"/>
    <property type="match status" value="1"/>
</dbReference>
<reference evidence="2 3" key="1">
    <citation type="submission" date="2019-06" db="EMBL/GenBank/DDBJ databases">
        <title>Sequencing the genomes of 1000 actinobacteria strains.</title>
        <authorList>
            <person name="Klenk H.-P."/>
        </authorList>
    </citation>
    <scope>NUCLEOTIDE SEQUENCE [LARGE SCALE GENOMIC DNA]</scope>
    <source>
        <strain evidence="2 3">DSM 102131</strain>
    </source>
</reference>
<comment type="caution">
    <text evidence="2">The sequence shown here is derived from an EMBL/GenBank/DDBJ whole genome shotgun (WGS) entry which is preliminary data.</text>
</comment>
<dbReference type="RefSeq" id="WP_154936182.1">
    <property type="nucleotide sequence ID" value="NZ_VIXA01000001.1"/>
</dbReference>
<dbReference type="AlphaFoldDB" id="A0A561WT42"/>
<sequence length="107" mass="11486">MTATTVDINTRPDGTLVIHPYGVLDAADAVGLRRTLVQAIRHTRPLRLVMDLADVQDLDPINLGTLAAACHLGDDHQVAVFLDHSSASLADLLAAAGVPRHRLRHIT</sequence>
<organism evidence="2 3">
    <name type="scientific">Micromonospora palomenae</name>
    <dbReference type="NCBI Taxonomy" id="1461247"/>
    <lineage>
        <taxon>Bacteria</taxon>
        <taxon>Bacillati</taxon>
        <taxon>Actinomycetota</taxon>
        <taxon>Actinomycetes</taxon>
        <taxon>Micromonosporales</taxon>
        <taxon>Micromonosporaceae</taxon>
        <taxon>Micromonospora</taxon>
    </lineage>
</organism>
<keyword evidence="3" id="KW-1185">Reference proteome</keyword>
<dbReference type="Proteomes" id="UP000319927">
    <property type="component" value="Unassembled WGS sequence"/>
</dbReference>
<dbReference type="Pfam" id="PF01740">
    <property type="entry name" value="STAS"/>
    <property type="match status" value="1"/>
</dbReference>
<dbReference type="OrthoDB" id="3296960at2"/>
<evidence type="ECO:0000313" key="2">
    <source>
        <dbReference type="EMBL" id="TWG27035.1"/>
    </source>
</evidence>
<proteinExistence type="predicted"/>
<evidence type="ECO:0000313" key="3">
    <source>
        <dbReference type="Proteomes" id="UP000319927"/>
    </source>
</evidence>
<dbReference type="Gene3D" id="3.30.750.24">
    <property type="entry name" value="STAS domain"/>
    <property type="match status" value="1"/>
</dbReference>
<feature type="domain" description="STAS" evidence="1">
    <location>
        <begin position="13"/>
        <end position="107"/>
    </location>
</feature>
<dbReference type="InterPro" id="IPR036513">
    <property type="entry name" value="STAS_dom_sf"/>
</dbReference>
<evidence type="ECO:0000259" key="1">
    <source>
        <dbReference type="PROSITE" id="PS50801"/>
    </source>
</evidence>
<gene>
    <name evidence="2" type="ORF">FHX75_11170</name>
</gene>
<protein>
    <submittedName>
        <fullName evidence="2">Anti-anti-sigma factor</fullName>
    </submittedName>
</protein>
<dbReference type="InterPro" id="IPR002645">
    <property type="entry name" value="STAS_dom"/>
</dbReference>
<dbReference type="PROSITE" id="PS50801">
    <property type="entry name" value="STAS"/>
    <property type="match status" value="1"/>
</dbReference>
<accession>A0A561WT42</accession>